<proteinExistence type="predicted"/>
<dbReference type="eggNOG" id="COG0633">
    <property type="taxonomic scope" value="Bacteria"/>
</dbReference>
<dbReference type="Gene3D" id="3.10.20.30">
    <property type="match status" value="1"/>
</dbReference>
<dbReference type="STRING" id="339671.Asuc_1481"/>
<evidence type="ECO:0000313" key="3">
    <source>
        <dbReference type="Proteomes" id="UP000001114"/>
    </source>
</evidence>
<feature type="domain" description="2Fe-2S ferredoxin-type" evidence="1">
    <location>
        <begin position="4"/>
        <end position="85"/>
    </location>
</feature>
<accession>A6VPE2</accession>
<evidence type="ECO:0000259" key="1">
    <source>
        <dbReference type="PROSITE" id="PS51085"/>
    </source>
</evidence>
<gene>
    <name evidence="2" type="ordered locus">Asuc_1481</name>
</gene>
<organism evidence="2 3">
    <name type="scientific">Actinobacillus succinogenes (strain ATCC 55618 / DSM 22257 / CCUG 43843 / 130Z)</name>
    <dbReference type="NCBI Taxonomy" id="339671"/>
    <lineage>
        <taxon>Bacteria</taxon>
        <taxon>Pseudomonadati</taxon>
        <taxon>Pseudomonadota</taxon>
        <taxon>Gammaproteobacteria</taxon>
        <taxon>Pasteurellales</taxon>
        <taxon>Pasteurellaceae</taxon>
        <taxon>Actinobacillus</taxon>
    </lineage>
</organism>
<dbReference type="OrthoDB" id="9806195at2"/>
<dbReference type="InterPro" id="IPR012675">
    <property type="entry name" value="Beta-grasp_dom_sf"/>
</dbReference>
<dbReference type="RefSeq" id="WP_012073216.1">
    <property type="nucleotide sequence ID" value="NC_009655.1"/>
</dbReference>
<dbReference type="CDD" id="cd00207">
    <property type="entry name" value="fer2"/>
    <property type="match status" value="1"/>
</dbReference>
<keyword evidence="3" id="KW-1185">Reference proteome</keyword>
<dbReference type="GO" id="GO:0051537">
    <property type="term" value="F:2 iron, 2 sulfur cluster binding"/>
    <property type="evidence" value="ECO:0007669"/>
    <property type="project" value="InterPro"/>
</dbReference>
<evidence type="ECO:0000313" key="2">
    <source>
        <dbReference type="EMBL" id="ABR74839.1"/>
    </source>
</evidence>
<dbReference type="PROSITE" id="PS51085">
    <property type="entry name" value="2FE2S_FER_2"/>
    <property type="match status" value="1"/>
</dbReference>
<dbReference type="HOGENOM" id="CLU_082632_6_1_6"/>
<dbReference type="Proteomes" id="UP000001114">
    <property type="component" value="Chromosome"/>
</dbReference>
<reference evidence="3" key="1">
    <citation type="journal article" date="2010" name="BMC Genomics">
        <title>A genomic perspective on the potential of Actinobacillus succinogenes for industrial succinate production.</title>
        <authorList>
            <person name="McKinlay J.B."/>
            <person name="Laivenieks M."/>
            <person name="Schindler B.D."/>
            <person name="McKinlay A.A."/>
            <person name="Siddaramappa S."/>
            <person name="Challacombe J.F."/>
            <person name="Lowry S.R."/>
            <person name="Clum A."/>
            <person name="Lapidus A.L."/>
            <person name="Burkhart K.B."/>
            <person name="Harkins V."/>
            <person name="Vieille C."/>
        </authorList>
    </citation>
    <scope>NUCLEOTIDE SEQUENCE [LARGE SCALE GENOMIC DNA]</scope>
    <source>
        <strain evidence="3">ATCC 55618 / DSM 22257 / CCUG 43843 / 130Z</strain>
    </source>
</reference>
<dbReference type="NCBIfam" id="NF007985">
    <property type="entry name" value="PRK10713.1"/>
    <property type="match status" value="1"/>
</dbReference>
<dbReference type="EMBL" id="CP000746">
    <property type="protein sequence ID" value="ABR74839.1"/>
    <property type="molecule type" value="Genomic_DNA"/>
</dbReference>
<protein>
    <submittedName>
        <fullName evidence="2">Ferredoxin</fullName>
    </submittedName>
</protein>
<dbReference type="AlphaFoldDB" id="A6VPE2"/>
<sequence>MKIYRVHLTLTDSVITHSNRTSLLATLEANNVRHEYQCRSGYCGACRTKIKKGKVSYKETPLAFMNPGEILLCCCQLESDVELEL</sequence>
<dbReference type="PROSITE" id="PS00197">
    <property type="entry name" value="2FE2S_FER_1"/>
    <property type="match status" value="1"/>
</dbReference>
<name>A6VPE2_ACTSZ</name>
<dbReference type="Pfam" id="PF00111">
    <property type="entry name" value="Fer2"/>
    <property type="match status" value="1"/>
</dbReference>
<dbReference type="SUPFAM" id="SSF54292">
    <property type="entry name" value="2Fe-2S ferredoxin-like"/>
    <property type="match status" value="1"/>
</dbReference>
<dbReference type="InterPro" id="IPR006058">
    <property type="entry name" value="2Fe2S_fd_BS"/>
</dbReference>
<dbReference type="KEGG" id="asu:Asuc_1481"/>
<dbReference type="InterPro" id="IPR001041">
    <property type="entry name" value="2Fe-2S_ferredoxin-type"/>
</dbReference>
<dbReference type="InterPro" id="IPR036010">
    <property type="entry name" value="2Fe-2S_ferredoxin-like_sf"/>
</dbReference>